<dbReference type="SUPFAM" id="SSF56935">
    <property type="entry name" value="Porins"/>
    <property type="match status" value="1"/>
</dbReference>
<keyword evidence="3" id="KW-1134">Transmembrane beta strand</keyword>
<feature type="chain" id="PRO_5045288355" evidence="8">
    <location>
        <begin position="26"/>
        <end position="418"/>
    </location>
</feature>
<sequence>MNNKCLLKKTLLATTIAFASQHAAAAGFQLVEHSATGLGRAFAGEGAIADNAAVGARNPAAMAMFDRAAFSGGLTYINPSVDAEVHGATYGDTGKAKDIAPDAWVPNMHYIHPINEQFAVGTSVFSNFGLSTEYPKNVGSLGGGNTDLMTVNWAVNGSYRINEQFSVGAGLNVLYADAELNRYIPPKVPGIGGRRAIKMEGDGYGYGWNVGAIWEIDQNNRIALTYRSSIDTTLEGKGDFLGEGLTNTSAELDIEFPDLWELSGYHRVAPKWAVSYSVLRTGWSSFKELKATSSSCKVGNGVCFEKEENWKDAWRYSAGVTHYLNNQWTLRAGVAIDHSPVKRDDRTLSIPDSDRFWYSIGATYAIQENMTIDAGFAYLDGDQKKGQEVESTGFGNVEYEFEAGGDAYIFGMQFSYWF</sequence>
<comment type="subcellular location">
    <subcellularLocation>
        <location evidence="1">Cell outer membrane</location>
        <topology evidence="1">Multi-pass membrane protein</topology>
    </subcellularLocation>
</comment>
<dbReference type="Pfam" id="PF03349">
    <property type="entry name" value="Toluene_X"/>
    <property type="match status" value="1"/>
</dbReference>
<dbReference type="EMBL" id="JAPFCC010000001">
    <property type="protein sequence ID" value="MCW7554578.1"/>
    <property type="molecule type" value="Genomic_DNA"/>
</dbReference>
<evidence type="ECO:0000256" key="3">
    <source>
        <dbReference type="ARBA" id="ARBA00022452"/>
    </source>
</evidence>
<evidence type="ECO:0000256" key="6">
    <source>
        <dbReference type="ARBA" id="ARBA00023136"/>
    </source>
</evidence>
<dbReference type="PANTHER" id="PTHR35093">
    <property type="entry name" value="OUTER MEMBRANE PROTEIN NMB0088-RELATED"/>
    <property type="match status" value="1"/>
</dbReference>
<name>A0ABT3MZQ4_9GAMM</name>
<dbReference type="PANTHER" id="PTHR35093:SF8">
    <property type="entry name" value="OUTER MEMBRANE PROTEIN NMB0088-RELATED"/>
    <property type="match status" value="1"/>
</dbReference>
<evidence type="ECO:0000256" key="2">
    <source>
        <dbReference type="ARBA" id="ARBA00008163"/>
    </source>
</evidence>
<evidence type="ECO:0000313" key="10">
    <source>
        <dbReference type="Proteomes" id="UP001209854"/>
    </source>
</evidence>
<dbReference type="Proteomes" id="UP001209854">
    <property type="component" value="Unassembled WGS sequence"/>
</dbReference>
<dbReference type="RefSeq" id="WP_262564329.1">
    <property type="nucleotide sequence ID" value="NZ_JAPFCC010000001.1"/>
</dbReference>
<keyword evidence="5 8" id="KW-0732">Signal</keyword>
<keyword evidence="4" id="KW-0812">Transmembrane</keyword>
<feature type="signal peptide" evidence="8">
    <location>
        <begin position="1"/>
        <end position="25"/>
    </location>
</feature>
<evidence type="ECO:0000313" key="9">
    <source>
        <dbReference type="EMBL" id="MCW7554578.1"/>
    </source>
</evidence>
<evidence type="ECO:0000256" key="8">
    <source>
        <dbReference type="SAM" id="SignalP"/>
    </source>
</evidence>
<reference evidence="9 10" key="1">
    <citation type="submission" date="2022-10" db="EMBL/GenBank/DDBJ databases">
        <title>High-quality genome sequences of two octocoral-associated bacteria, Endozoicomonas euniceicola EF212 and Endozoicomonas gorgoniicola PS125.</title>
        <authorList>
            <person name="Chiou Y.-J."/>
            <person name="Chen Y.-H."/>
        </authorList>
    </citation>
    <scope>NUCLEOTIDE SEQUENCE [LARGE SCALE GENOMIC DNA]</scope>
    <source>
        <strain evidence="9 10">PS125</strain>
    </source>
</reference>
<accession>A0ABT3MZQ4</accession>
<evidence type="ECO:0000256" key="7">
    <source>
        <dbReference type="ARBA" id="ARBA00023237"/>
    </source>
</evidence>
<comment type="caution">
    <text evidence="9">The sequence shown here is derived from an EMBL/GenBank/DDBJ whole genome shotgun (WGS) entry which is preliminary data.</text>
</comment>
<evidence type="ECO:0000256" key="4">
    <source>
        <dbReference type="ARBA" id="ARBA00022692"/>
    </source>
</evidence>
<keyword evidence="6" id="KW-0472">Membrane</keyword>
<organism evidence="9 10">
    <name type="scientific">Endozoicomonas gorgoniicola</name>
    <dbReference type="NCBI Taxonomy" id="1234144"/>
    <lineage>
        <taxon>Bacteria</taxon>
        <taxon>Pseudomonadati</taxon>
        <taxon>Pseudomonadota</taxon>
        <taxon>Gammaproteobacteria</taxon>
        <taxon>Oceanospirillales</taxon>
        <taxon>Endozoicomonadaceae</taxon>
        <taxon>Endozoicomonas</taxon>
    </lineage>
</organism>
<protein>
    <submittedName>
        <fullName evidence="9">Outer membrane protein transport protein</fullName>
    </submittedName>
</protein>
<evidence type="ECO:0000256" key="5">
    <source>
        <dbReference type="ARBA" id="ARBA00022729"/>
    </source>
</evidence>
<evidence type="ECO:0000256" key="1">
    <source>
        <dbReference type="ARBA" id="ARBA00004571"/>
    </source>
</evidence>
<dbReference type="InterPro" id="IPR005017">
    <property type="entry name" value="OMPP1/FadL/TodX"/>
</dbReference>
<comment type="similarity">
    <text evidence="2">Belongs to the OmpP1/FadL family.</text>
</comment>
<keyword evidence="10" id="KW-1185">Reference proteome</keyword>
<gene>
    <name evidence="9" type="ORF">NX722_18535</name>
</gene>
<dbReference type="Gene3D" id="2.40.160.60">
    <property type="entry name" value="Outer membrane protein transport protein (OMPP1/FadL/TodX)"/>
    <property type="match status" value="1"/>
</dbReference>
<proteinExistence type="inferred from homology"/>
<keyword evidence="7" id="KW-0998">Cell outer membrane</keyword>